<keyword evidence="2" id="KW-1185">Reference proteome</keyword>
<proteinExistence type="predicted"/>
<dbReference type="InParanoid" id="E2BBB3"/>
<evidence type="ECO:0000313" key="1">
    <source>
        <dbReference type="EMBL" id="EFN87021.1"/>
    </source>
</evidence>
<evidence type="ECO:0008006" key="3">
    <source>
        <dbReference type="Google" id="ProtNLM"/>
    </source>
</evidence>
<dbReference type="OrthoDB" id="498125at2759"/>
<reference evidence="1 2" key="1">
    <citation type="journal article" date="2010" name="Science">
        <title>Genomic comparison of the ants Camponotus floridanus and Harpegnathos saltator.</title>
        <authorList>
            <person name="Bonasio R."/>
            <person name="Zhang G."/>
            <person name="Ye C."/>
            <person name="Mutti N.S."/>
            <person name="Fang X."/>
            <person name="Qin N."/>
            <person name="Donahue G."/>
            <person name="Yang P."/>
            <person name="Li Q."/>
            <person name="Li C."/>
            <person name="Zhang P."/>
            <person name="Huang Z."/>
            <person name="Berger S.L."/>
            <person name="Reinberg D."/>
            <person name="Wang J."/>
            <person name="Liebig J."/>
        </authorList>
    </citation>
    <scope>NUCLEOTIDE SEQUENCE [LARGE SCALE GENOMIC DNA]</scope>
    <source>
        <strain evidence="1 2">R22 G/1</strain>
    </source>
</reference>
<dbReference type="EMBL" id="GL446968">
    <property type="protein sequence ID" value="EFN87021.1"/>
    <property type="molecule type" value="Genomic_DNA"/>
</dbReference>
<name>E2BBB3_HARSA</name>
<gene>
    <name evidence="1" type="ORF">EAI_08532</name>
</gene>
<organism evidence="2">
    <name type="scientific">Harpegnathos saltator</name>
    <name type="common">Jerdon's jumping ant</name>
    <dbReference type="NCBI Taxonomy" id="610380"/>
    <lineage>
        <taxon>Eukaryota</taxon>
        <taxon>Metazoa</taxon>
        <taxon>Ecdysozoa</taxon>
        <taxon>Arthropoda</taxon>
        <taxon>Hexapoda</taxon>
        <taxon>Insecta</taxon>
        <taxon>Pterygota</taxon>
        <taxon>Neoptera</taxon>
        <taxon>Endopterygota</taxon>
        <taxon>Hymenoptera</taxon>
        <taxon>Apocrita</taxon>
        <taxon>Aculeata</taxon>
        <taxon>Formicoidea</taxon>
        <taxon>Formicidae</taxon>
        <taxon>Ponerinae</taxon>
        <taxon>Ponerini</taxon>
        <taxon>Harpegnathos</taxon>
    </lineage>
</organism>
<accession>E2BBB3</accession>
<protein>
    <recommendedName>
        <fullName evidence="3">Mos1 transposase HTH domain-containing protein</fullName>
    </recommendedName>
</protein>
<dbReference type="AlphaFoldDB" id="E2BBB3"/>
<dbReference type="Proteomes" id="UP000008237">
    <property type="component" value="Unassembled WGS sequence"/>
</dbReference>
<evidence type="ECO:0000313" key="2">
    <source>
        <dbReference type="Proteomes" id="UP000008237"/>
    </source>
</evidence>
<sequence>MSAAYASRLEAVFPCIYPKGPKMLYAAAGRYMKKSEEFVTNWVKRYDETKNVDVLTERGTQSSTTIKDDKAIIEIFEKNPGTR</sequence>